<keyword evidence="3" id="KW-1185">Reference proteome</keyword>
<dbReference type="GO" id="GO:0003700">
    <property type="term" value="F:DNA-binding transcription factor activity"/>
    <property type="evidence" value="ECO:0007669"/>
    <property type="project" value="InterPro"/>
</dbReference>
<evidence type="ECO:0000313" key="2">
    <source>
        <dbReference type="EMBL" id="KMO29561.1"/>
    </source>
</evidence>
<protein>
    <recommendedName>
        <fullName evidence="1">HTH marR-type domain-containing protein</fullName>
    </recommendedName>
</protein>
<reference evidence="2 3" key="1">
    <citation type="submission" date="2015-03" db="EMBL/GenBank/DDBJ databases">
        <title>Genome sequencing of Methylobacterium variabile DSM 16961.</title>
        <authorList>
            <person name="Chaudhry V."/>
            <person name="Patil P.B."/>
        </authorList>
    </citation>
    <scope>NUCLEOTIDE SEQUENCE [LARGE SCALE GENOMIC DNA]</scope>
    <source>
        <strain evidence="2 3">DSM 16961</strain>
    </source>
</reference>
<dbReference type="PATRIC" id="fig|298794.3.peg.3971"/>
<feature type="domain" description="HTH marR-type" evidence="1">
    <location>
        <begin position="1"/>
        <end position="126"/>
    </location>
</feature>
<dbReference type="EMBL" id="LABY01000253">
    <property type="protein sequence ID" value="KMO29561.1"/>
    <property type="molecule type" value="Genomic_DNA"/>
</dbReference>
<dbReference type="Pfam" id="PF01047">
    <property type="entry name" value="MarR"/>
    <property type="match status" value="1"/>
</dbReference>
<sequence>MREASALGILYSAAAARALGISSSDLECLDVIAAQQPVTAGALAAATGLTTGAITGVVDRLETAGFVRRVRPEADRRKVLISTTDAFLAEVVPLFEPMRRLQSAVVERHGAEQLQTVANFMTLSLQAAREAIVEISQRPGKERPRDRSRR</sequence>
<dbReference type="GO" id="GO:0006950">
    <property type="term" value="P:response to stress"/>
    <property type="evidence" value="ECO:0007669"/>
    <property type="project" value="TreeGrafter"/>
</dbReference>
<dbReference type="Gene3D" id="1.10.10.10">
    <property type="entry name" value="Winged helix-like DNA-binding domain superfamily/Winged helix DNA-binding domain"/>
    <property type="match status" value="1"/>
</dbReference>
<organism evidence="2 3">
    <name type="scientific">Methylobacterium variabile</name>
    <dbReference type="NCBI Taxonomy" id="298794"/>
    <lineage>
        <taxon>Bacteria</taxon>
        <taxon>Pseudomonadati</taxon>
        <taxon>Pseudomonadota</taxon>
        <taxon>Alphaproteobacteria</taxon>
        <taxon>Hyphomicrobiales</taxon>
        <taxon>Methylobacteriaceae</taxon>
        <taxon>Methylobacterium</taxon>
    </lineage>
</organism>
<dbReference type="SUPFAM" id="SSF46785">
    <property type="entry name" value="Winged helix' DNA-binding domain"/>
    <property type="match status" value="1"/>
</dbReference>
<dbReference type="Proteomes" id="UP000035955">
    <property type="component" value="Unassembled WGS sequence"/>
</dbReference>
<dbReference type="PROSITE" id="PS50995">
    <property type="entry name" value="HTH_MARR_2"/>
    <property type="match status" value="1"/>
</dbReference>
<dbReference type="InterPro" id="IPR036390">
    <property type="entry name" value="WH_DNA-bd_sf"/>
</dbReference>
<evidence type="ECO:0000259" key="1">
    <source>
        <dbReference type="PROSITE" id="PS50995"/>
    </source>
</evidence>
<name>A0A0J6UTR5_9HYPH</name>
<dbReference type="PANTHER" id="PTHR33164">
    <property type="entry name" value="TRANSCRIPTIONAL REGULATOR, MARR FAMILY"/>
    <property type="match status" value="1"/>
</dbReference>
<dbReference type="AlphaFoldDB" id="A0A0J6UTR5"/>
<dbReference type="InterPro" id="IPR036388">
    <property type="entry name" value="WH-like_DNA-bd_sf"/>
</dbReference>
<dbReference type="InterPro" id="IPR000835">
    <property type="entry name" value="HTH_MarR-typ"/>
</dbReference>
<comment type="caution">
    <text evidence="2">The sequence shown here is derived from an EMBL/GenBank/DDBJ whole genome shotgun (WGS) entry which is preliminary data.</text>
</comment>
<dbReference type="SMART" id="SM00347">
    <property type="entry name" value="HTH_MARR"/>
    <property type="match status" value="1"/>
</dbReference>
<dbReference type="InterPro" id="IPR039422">
    <property type="entry name" value="MarR/SlyA-like"/>
</dbReference>
<gene>
    <name evidence="2" type="ORF">VQ02_29455</name>
</gene>
<dbReference type="PANTHER" id="PTHR33164:SF106">
    <property type="entry name" value="TRANSCRIPTIONAL REGULATORY PROTEIN"/>
    <property type="match status" value="1"/>
</dbReference>
<evidence type="ECO:0000313" key="3">
    <source>
        <dbReference type="Proteomes" id="UP000035955"/>
    </source>
</evidence>
<accession>A0A0J6UTR5</accession>
<proteinExistence type="predicted"/>